<evidence type="ECO:0000313" key="2">
    <source>
        <dbReference type="Proteomes" id="UP001216150"/>
    </source>
</evidence>
<proteinExistence type="predicted"/>
<accession>A0AAD6DRQ9</accession>
<gene>
    <name evidence="1" type="ORF">N7450_005283</name>
</gene>
<comment type="caution">
    <text evidence="1">The sequence shown here is derived from an EMBL/GenBank/DDBJ whole genome shotgun (WGS) entry which is preliminary data.</text>
</comment>
<sequence>MSSVTSGAVLEKRTCASYGRQFCCAVEEVPNKEILPNLYLFVYGLGCIVADPTFAEEIPDTESCDAASSQPHANHNAREQTGPFGSVFCFTHHA</sequence>
<keyword evidence="2" id="KW-1185">Reference proteome</keyword>
<reference evidence="1 2" key="1">
    <citation type="journal article" date="2023" name="IMA Fungus">
        <title>Comparative genomic study of the Penicillium genus elucidates a diverse pangenome and 15 lateral gene transfer events.</title>
        <authorList>
            <person name="Petersen C."/>
            <person name="Sorensen T."/>
            <person name="Nielsen M.R."/>
            <person name="Sondergaard T.E."/>
            <person name="Sorensen J.L."/>
            <person name="Fitzpatrick D.A."/>
            <person name="Frisvad J.C."/>
            <person name="Nielsen K.L."/>
        </authorList>
    </citation>
    <scope>NUCLEOTIDE SEQUENCE [LARGE SCALE GENOMIC DNA]</scope>
    <source>
        <strain evidence="1 2">IBT 29057</strain>
    </source>
</reference>
<dbReference type="EMBL" id="JAQJAC010000003">
    <property type="protein sequence ID" value="KAJ5591311.1"/>
    <property type="molecule type" value="Genomic_DNA"/>
</dbReference>
<name>A0AAD6DRQ9_9EURO</name>
<dbReference type="Proteomes" id="UP001216150">
    <property type="component" value="Unassembled WGS sequence"/>
</dbReference>
<protein>
    <submittedName>
        <fullName evidence="1">Uncharacterized protein</fullName>
    </submittedName>
</protein>
<dbReference type="AlphaFoldDB" id="A0AAD6DRQ9"/>
<organism evidence="1 2">
    <name type="scientific">Penicillium hetheringtonii</name>
    <dbReference type="NCBI Taxonomy" id="911720"/>
    <lineage>
        <taxon>Eukaryota</taxon>
        <taxon>Fungi</taxon>
        <taxon>Dikarya</taxon>
        <taxon>Ascomycota</taxon>
        <taxon>Pezizomycotina</taxon>
        <taxon>Eurotiomycetes</taxon>
        <taxon>Eurotiomycetidae</taxon>
        <taxon>Eurotiales</taxon>
        <taxon>Aspergillaceae</taxon>
        <taxon>Penicillium</taxon>
    </lineage>
</organism>
<evidence type="ECO:0000313" key="1">
    <source>
        <dbReference type="EMBL" id="KAJ5591311.1"/>
    </source>
</evidence>